<feature type="transmembrane region" description="Helical" evidence="6">
    <location>
        <begin position="24"/>
        <end position="42"/>
    </location>
</feature>
<keyword evidence="6" id="KW-0472">Membrane</keyword>
<evidence type="ECO:0000313" key="7">
    <source>
        <dbReference type="EMBL" id="WEW57404.1"/>
    </source>
</evidence>
<name>A0AAF0IK26_9EURO</name>
<dbReference type="EMBL" id="CP120628">
    <property type="protein sequence ID" value="WEW57404.1"/>
    <property type="molecule type" value="Genomic_DNA"/>
</dbReference>
<dbReference type="Pfam" id="PF03227">
    <property type="entry name" value="GILT"/>
    <property type="match status" value="1"/>
</dbReference>
<keyword evidence="5" id="KW-0325">Glycoprotein</keyword>
<keyword evidence="6" id="KW-1133">Transmembrane helix</keyword>
<evidence type="ECO:0000256" key="2">
    <source>
        <dbReference type="ARBA" id="ARBA00005679"/>
    </source>
</evidence>
<evidence type="ECO:0000256" key="4">
    <source>
        <dbReference type="ARBA" id="ARBA00022729"/>
    </source>
</evidence>
<keyword evidence="8" id="KW-1185">Reference proteome</keyword>
<dbReference type="PANTHER" id="PTHR13234:SF8">
    <property type="entry name" value="GAMMA-INTERFERON-INDUCIBLE LYSOSOMAL THIOL REDUCTASE"/>
    <property type="match status" value="1"/>
</dbReference>
<dbReference type="InterPro" id="IPR004911">
    <property type="entry name" value="Interferon-induced_GILT"/>
</dbReference>
<dbReference type="AlphaFoldDB" id="A0AAF0IK26"/>
<proteinExistence type="inferred from homology"/>
<protein>
    <submittedName>
        <fullName evidence="7">Uncharacterized protein</fullName>
    </submittedName>
</protein>
<comment type="similarity">
    <text evidence="2">Belongs to the GILT family.</text>
</comment>
<keyword evidence="4" id="KW-0732">Signal</keyword>
<evidence type="ECO:0000256" key="1">
    <source>
        <dbReference type="ARBA" id="ARBA00004613"/>
    </source>
</evidence>
<keyword evidence="6" id="KW-0812">Transmembrane</keyword>
<gene>
    <name evidence="7" type="ORF">PRK78_002871</name>
</gene>
<dbReference type="GO" id="GO:0016671">
    <property type="term" value="F:oxidoreductase activity, acting on a sulfur group of donors, disulfide as acceptor"/>
    <property type="evidence" value="ECO:0007669"/>
    <property type="project" value="InterPro"/>
</dbReference>
<reference evidence="7" key="1">
    <citation type="submission" date="2023-03" db="EMBL/GenBank/DDBJ databases">
        <title>Emydomyces testavorans Genome Sequence.</title>
        <authorList>
            <person name="Hoyer L."/>
        </authorList>
    </citation>
    <scope>NUCLEOTIDE SEQUENCE</scope>
    <source>
        <strain evidence="7">16-2883</strain>
    </source>
</reference>
<evidence type="ECO:0000256" key="6">
    <source>
        <dbReference type="SAM" id="Phobius"/>
    </source>
</evidence>
<dbReference type="PANTHER" id="PTHR13234">
    <property type="entry name" value="GAMMA-INTERFERON INDUCIBLE LYSOSOMAL THIOL REDUCTASE GILT"/>
    <property type="match status" value="1"/>
</dbReference>
<sequence length="294" mass="32788">MEKHQMPDRPTTVQPRESWKISRFFQNIILATCLCLSIYAFFHKAHFPTRYGAVMEDKKTAPIFSTDDNAGKDPNPSSKKVPLEAHIMSKCPDAKYCLLDLIVPAMVEIHDKVDFKLSFIGNVSESSSGVSCKHGPSECVGNMLMLCAANLPFPCDPKQSKPGDKCKIPTVRSLGFANCLLRDYKDIPDRNIVEDCALEHGIDFKALNKCASSQTDERDTAARKGHGELSGLALLRESFRRSQRVGATRSCTVRVDEKEWCVLDGGKWKDCQKKGAETVGGLVKEVERLFEEKN</sequence>
<evidence type="ECO:0000256" key="3">
    <source>
        <dbReference type="ARBA" id="ARBA00022525"/>
    </source>
</evidence>
<accession>A0AAF0IK26</accession>
<evidence type="ECO:0000313" key="8">
    <source>
        <dbReference type="Proteomes" id="UP001219355"/>
    </source>
</evidence>
<keyword evidence="3" id="KW-0964">Secreted</keyword>
<dbReference type="GO" id="GO:0005576">
    <property type="term" value="C:extracellular region"/>
    <property type="evidence" value="ECO:0007669"/>
    <property type="project" value="UniProtKB-SubCell"/>
</dbReference>
<comment type="subcellular location">
    <subcellularLocation>
        <location evidence="1">Secreted</location>
    </subcellularLocation>
</comment>
<dbReference type="Proteomes" id="UP001219355">
    <property type="component" value="Chromosome 2"/>
</dbReference>
<organism evidence="7 8">
    <name type="scientific">Emydomyces testavorans</name>
    <dbReference type="NCBI Taxonomy" id="2070801"/>
    <lineage>
        <taxon>Eukaryota</taxon>
        <taxon>Fungi</taxon>
        <taxon>Dikarya</taxon>
        <taxon>Ascomycota</taxon>
        <taxon>Pezizomycotina</taxon>
        <taxon>Eurotiomycetes</taxon>
        <taxon>Eurotiomycetidae</taxon>
        <taxon>Onygenales</taxon>
        <taxon>Nannizziopsiaceae</taxon>
        <taxon>Emydomyces</taxon>
    </lineage>
</organism>
<evidence type="ECO:0000256" key="5">
    <source>
        <dbReference type="ARBA" id="ARBA00023180"/>
    </source>
</evidence>